<dbReference type="EMBL" id="JAANNP010000007">
    <property type="protein sequence ID" value="NHC14524.1"/>
    <property type="molecule type" value="Genomic_DNA"/>
</dbReference>
<dbReference type="RefSeq" id="WP_166282137.1">
    <property type="nucleotide sequence ID" value="NZ_JAANNP010000007.1"/>
</dbReference>
<proteinExistence type="predicted"/>
<sequence length="165" mass="17633">MEPLVVLAAAAPAAGAAGWGSYLLTVRAARRCRRAADLARLRAESLTPGPRGDVARARRRLAAEVEATADLLRHCDAASRPVGDTASLLARLRVAAASLDAELALLGRERDPHVRRQGSQGALAQADELVRAAGALRLALARRRERRDVDALVEDLRLEARALRA</sequence>
<protein>
    <submittedName>
        <fullName evidence="1">Uncharacterized protein</fullName>
    </submittedName>
</protein>
<organism evidence="1 2">
    <name type="scientific">Motilibacter deserti</name>
    <dbReference type="NCBI Taxonomy" id="2714956"/>
    <lineage>
        <taxon>Bacteria</taxon>
        <taxon>Bacillati</taxon>
        <taxon>Actinomycetota</taxon>
        <taxon>Actinomycetes</taxon>
        <taxon>Motilibacterales</taxon>
        <taxon>Motilibacteraceae</taxon>
        <taxon>Motilibacter</taxon>
    </lineage>
</organism>
<reference evidence="1 2" key="1">
    <citation type="submission" date="2020-03" db="EMBL/GenBank/DDBJ databases">
        <title>Two novel Motilibacter sp.</title>
        <authorList>
            <person name="Liu S."/>
        </authorList>
    </citation>
    <scope>NUCLEOTIDE SEQUENCE [LARGE SCALE GENOMIC DNA]</scope>
    <source>
        <strain evidence="1 2">E257</strain>
    </source>
</reference>
<comment type="caution">
    <text evidence="1">The sequence shown here is derived from an EMBL/GenBank/DDBJ whole genome shotgun (WGS) entry which is preliminary data.</text>
</comment>
<evidence type="ECO:0000313" key="1">
    <source>
        <dbReference type="EMBL" id="NHC14524.1"/>
    </source>
</evidence>
<accession>A0ABX0GUE2</accession>
<gene>
    <name evidence="1" type="ORF">G9H71_12125</name>
</gene>
<evidence type="ECO:0000313" key="2">
    <source>
        <dbReference type="Proteomes" id="UP000800981"/>
    </source>
</evidence>
<name>A0ABX0GUE2_9ACTN</name>
<keyword evidence="2" id="KW-1185">Reference proteome</keyword>
<dbReference type="Proteomes" id="UP000800981">
    <property type="component" value="Unassembled WGS sequence"/>
</dbReference>